<dbReference type="AlphaFoldDB" id="A0A1H4C0Y6"/>
<keyword evidence="4" id="KW-1185">Reference proteome</keyword>
<sequence length="398" mass="40645">MRGGDGAGLRAYNERLIIGAIRQSGALSKAEIARATGLSAQAASVIVNRLLAERVLEKRPKLRGQIGQPQTPIALNPAGAYSVGVKIGRSSVEAVLVDFTASVVAHRVSCHRAPLAAPTLETAAALVRAVTAQAPAARMAGLGVAMPGHIHLWAEEMGLARGALDDWREADPAAALAAATGLEATLCNDATAACAAELALGEAIGRRSALYLYLGAFVGGGLVLDGRLYGGAQDNAGALGSMPMAERGRQLIHAASPLFLMRALEAAGLDPESAAAPAPPTAADGVFSQWRDAAADALARAIASAASVVDVEIVVMDGWLSPPWLTQVVEATQAALDAMNLSGLSPFALSRGGIGARARVLGAAILPLQAKFAPDPDLVLRGAARQTEAAQPELATPR</sequence>
<dbReference type="RefSeq" id="WP_093253672.1">
    <property type="nucleotide sequence ID" value="NZ_FNQM01000006.1"/>
</dbReference>
<evidence type="ECO:0000313" key="3">
    <source>
        <dbReference type="EMBL" id="SEA54009.1"/>
    </source>
</evidence>
<keyword evidence="3" id="KW-0808">Transferase</keyword>
<comment type="similarity">
    <text evidence="1">Belongs to the ROK (NagC/XylR) family.</text>
</comment>
<dbReference type="Gene3D" id="1.10.10.10">
    <property type="entry name" value="Winged helix-like DNA-binding domain superfamily/Winged helix DNA-binding domain"/>
    <property type="match status" value="1"/>
</dbReference>
<accession>A0A1H4C0Y6</accession>
<keyword evidence="3" id="KW-0418">Kinase</keyword>
<dbReference type="InterPro" id="IPR000835">
    <property type="entry name" value="HTH_MarR-typ"/>
</dbReference>
<dbReference type="Proteomes" id="UP000198703">
    <property type="component" value="Unassembled WGS sequence"/>
</dbReference>
<dbReference type="InterPro" id="IPR043129">
    <property type="entry name" value="ATPase_NBD"/>
</dbReference>
<dbReference type="InterPro" id="IPR036390">
    <property type="entry name" value="WH_DNA-bd_sf"/>
</dbReference>
<dbReference type="GO" id="GO:0016301">
    <property type="term" value="F:kinase activity"/>
    <property type="evidence" value="ECO:0007669"/>
    <property type="project" value="UniProtKB-KW"/>
</dbReference>
<protein>
    <submittedName>
        <fullName evidence="3">Sugar kinase of the NBD/HSP70 family, may contain an N-terminal HTH domain</fullName>
    </submittedName>
</protein>
<feature type="domain" description="HTH marR-type" evidence="2">
    <location>
        <begin position="16"/>
        <end position="60"/>
    </location>
</feature>
<gene>
    <name evidence="3" type="ORF">SAMN05444370_106144</name>
</gene>
<dbReference type="STRING" id="89524.SAMN05444370_106144"/>
<name>A0A1H4C0Y6_9RHOB</name>
<dbReference type="EMBL" id="FNQM01000006">
    <property type="protein sequence ID" value="SEA54009.1"/>
    <property type="molecule type" value="Genomic_DNA"/>
</dbReference>
<reference evidence="3 4" key="1">
    <citation type="submission" date="2016-10" db="EMBL/GenBank/DDBJ databases">
        <authorList>
            <person name="de Groot N.N."/>
        </authorList>
    </citation>
    <scope>NUCLEOTIDE SEQUENCE [LARGE SCALE GENOMIC DNA]</scope>
    <source>
        <strain evidence="3 4">DSM 15345</strain>
    </source>
</reference>
<dbReference type="Pfam" id="PF00480">
    <property type="entry name" value="ROK"/>
    <property type="match status" value="1"/>
</dbReference>
<evidence type="ECO:0000259" key="2">
    <source>
        <dbReference type="Pfam" id="PF12802"/>
    </source>
</evidence>
<dbReference type="Pfam" id="PF12802">
    <property type="entry name" value="MarR_2"/>
    <property type="match status" value="1"/>
</dbReference>
<organism evidence="3 4">
    <name type="scientific">Rubrimonas cliftonensis</name>
    <dbReference type="NCBI Taxonomy" id="89524"/>
    <lineage>
        <taxon>Bacteria</taxon>
        <taxon>Pseudomonadati</taxon>
        <taxon>Pseudomonadota</taxon>
        <taxon>Alphaproteobacteria</taxon>
        <taxon>Rhodobacterales</taxon>
        <taxon>Paracoccaceae</taxon>
        <taxon>Rubrimonas</taxon>
    </lineage>
</organism>
<dbReference type="PANTHER" id="PTHR18964:SF149">
    <property type="entry name" value="BIFUNCTIONAL UDP-N-ACETYLGLUCOSAMINE 2-EPIMERASE_N-ACETYLMANNOSAMINE KINASE"/>
    <property type="match status" value="1"/>
</dbReference>
<dbReference type="GO" id="GO:0003700">
    <property type="term" value="F:DNA-binding transcription factor activity"/>
    <property type="evidence" value="ECO:0007669"/>
    <property type="project" value="InterPro"/>
</dbReference>
<dbReference type="SUPFAM" id="SSF53067">
    <property type="entry name" value="Actin-like ATPase domain"/>
    <property type="match status" value="1"/>
</dbReference>
<proteinExistence type="inferred from homology"/>
<dbReference type="OrthoDB" id="49685at2"/>
<dbReference type="Gene3D" id="3.30.420.40">
    <property type="match status" value="2"/>
</dbReference>
<evidence type="ECO:0000313" key="4">
    <source>
        <dbReference type="Proteomes" id="UP000198703"/>
    </source>
</evidence>
<dbReference type="PANTHER" id="PTHR18964">
    <property type="entry name" value="ROK (REPRESSOR, ORF, KINASE) FAMILY"/>
    <property type="match status" value="1"/>
</dbReference>
<dbReference type="InterPro" id="IPR000600">
    <property type="entry name" value="ROK"/>
</dbReference>
<evidence type="ECO:0000256" key="1">
    <source>
        <dbReference type="ARBA" id="ARBA00006479"/>
    </source>
</evidence>
<dbReference type="SUPFAM" id="SSF46785">
    <property type="entry name" value="Winged helix' DNA-binding domain"/>
    <property type="match status" value="1"/>
</dbReference>
<dbReference type="InterPro" id="IPR036388">
    <property type="entry name" value="WH-like_DNA-bd_sf"/>
</dbReference>